<dbReference type="GO" id="GO:0043023">
    <property type="term" value="F:ribosomal large subunit binding"/>
    <property type="evidence" value="ECO:0007669"/>
    <property type="project" value="TreeGrafter"/>
</dbReference>
<dbReference type="AlphaFoldDB" id="A0A523YS46"/>
<dbReference type="EMBL" id="SOIJ01000013">
    <property type="protein sequence ID" value="TET94347.1"/>
    <property type="molecule type" value="Genomic_DNA"/>
</dbReference>
<dbReference type="Pfam" id="PF02410">
    <property type="entry name" value="RsfS"/>
    <property type="match status" value="1"/>
</dbReference>
<sequence length="124" mass="14333">MRISRRKRDLIPKRLIKDAIKIVEDKKAKDIVLLNLKEISTITDYFIICGGESSLHMRSIAQELEENLSKQGVTLLNPKDFMNNRWILLDFGSIVVHIFSQAGRDFYQLERLWADAGKTIVSDQ</sequence>
<dbReference type="InterPro" id="IPR043519">
    <property type="entry name" value="NT_sf"/>
</dbReference>
<dbReference type="InterPro" id="IPR004394">
    <property type="entry name" value="Iojap/RsfS/C7orf30"/>
</dbReference>
<comment type="caution">
    <text evidence="3">The sequence shown here is derived from an EMBL/GenBank/DDBJ whole genome shotgun (WGS) entry which is preliminary data.</text>
</comment>
<evidence type="ECO:0000256" key="2">
    <source>
        <dbReference type="HAMAP-Rule" id="MF_01477"/>
    </source>
</evidence>
<dbReference type="GO" id="GO:0090071">
    <property type="term" value="P:negative regulation of ribosome biogenesis"/>
    <property type="evidence" value="ECO:0007669"/>
    <property type="project" value="UniProtKB-UniRule"/>
</dbReference>
<comment type="function">
    <text evidence="2">Functions as a ribosomal silencing factor. Interacts with ribosomal protein uL14 (rplN), blocking formation of intersubunit bridge B8. Prevents association of the 30S and 50S ribosomal subunits and the formation of functional ribosomes, thus repressing translation.</text>
</comment>
<comment type="subcellular location">
    <subcellularLocation>
        <location evidence="2">Cytoplasm</location>
    </subcellularLocation>
</comment>
<dbReference type="NCBIfam" id="TIGR00090">
    <property type="entry name" value="rsfS_iojap_ybeB"/>
    <property type="match status" value="1"/>
</dbReference>
<dbReference type="GO" id="GO:0005737">
    <property type="term" value="C:cytoplasm"/>
    <property type="evidence" value="ECO:0007669"/>
    <property type="project" value="UniProtKB-SubCell"/>
</dbReference>
<dbReference type="PANTHER" id="PTHR21043:SF0">
    <property type="entry name" value="MITOCHONDRIAL ASSEMBLY OF RIBOSOMAL LARGE SUBUNIT PROTEIN 1"/>
    <property type="match status" value="1"/>
</dbReference>
<dbReference type="PANTHER" id="PTHR21043">
    <property type="entry name" value="IOJAP SUPERFAMILY ORTHOLOG"/>
    <property type="match status" value="1"/>
</dbReference>
<accession>A0A523YS46</accession>
<keyword evidence="2" id="KW-0963">Cytoplasm</keyword>
<evidence type="ECO:0000313" key="3">
    <source>
        <dbReference type="EMBL" id="TET94347.1"/>
    </source>
</evidence>
<proteinExistence type="inferred from homology"/>
<comment type="subunit">
    <text evidence="2">Interacts with ribosomal protein uL14 (rplN).</text>
</comment>
<comment type="similarity">
    <text evidence="1 2">Belongs to the Iojap/RsfS family.</text>
</comment>
<reference evidence="3 4" key="1">
    <citation type="submission" date="2019-03" db="EMBL/GenBank/DDBJ databases">
        <title>Metabolic potential of uncultured bacteria and archaea associated with petroleum seepage in deep-sea sediments.</title>
        <authorList>
            <person name="Dong X."/>
            <person name="Hubert C."/>
        </authorList>
    </citation>
    <scope>NUCLEOTIDE SEQUENCE [LARGE SCALE GENOMIC DNA]</scope>
    <source>
        <strain evidence="3">E29_bin28</strain>
    </source>
</reference>
<gene>
    <name evidence="2 3" type="primary">rsfS</name>
    <name evidence="3" type="ORF">E3J33_00215</name>
</gene>
<dbReference type="GO" id="GO:0017148">
    <property type="term" value="P:negative regulation of translation"/>
    <property type="evidence" value="ECO:0007669"/>
    <property type="project" value="UniProtKB-UniRule"/>
</dbReference>
<keyword evidence="2" id="KW-0810">Translation regulation</keyword>
<evidence type="ECO:0000313" key="4">
    <source>
        <dbReference type="Proteomes" id="UP000316925"/>
    </source>
</evidence>
<dbReference type="HAMAP" id="MF_01477">
    <property type="entry name" value="Iojap_RsfS"/>
    <property type="match status" value="1"/>
</dbReference>
<protein>
    <recommendedName>
        <fullName evidence="2">Ribosomal silencing factor RsfS</fullName>
    </recommendedName>
</protein>
<keyword evidence="2" id="KW-0678">Repressor</keyword>
<name>A0A523YS46_UNCAE</name>
<organism evidence="3 4">
    <name type="scientific">Aerophobetes bacterium</name>
    <dbReference type="NCBI Taxonomy" id="2030807"/>
    <lineage>
        <taxon>Bacteria</taxon>
        <taxon>Candidatus Aerophobota</taxon>
    </lineage>
</organism>
<dbReference type="Gene3D" id="3.30.460.10">
    <property type="entry name" value="Beta Polymerase, domain 2"/>
    <property type="match status" value="1"/>
</dbReference>
<evidence type="ECO:0000256" key="1">
    <source>
        <dbReference type="ARBA" id="ARBA00010574"/>
    </source>
</evidence>
<dbReference type="GO" id="GO:0042256">
    <property type="term" value="P:cytosolic ribosome assembly"/>
    <property type="evidence" value="ECO:0007669"/>
    <property type="project" value="UniProtKB-UniRule"/>
</dbReference>
<dbReference type="SUPFAM" id="SSF81301">
    <property type="entry name" value="Nucleotidyltransferase"/>
    <property type="match status" value="1"/>
</dbReference>
<dbReference type="Proteomes" id="UP000316925">
    <property type="component" value="Unassembled WGS sequence"/>
</dbReference>